<reference evidence="3 4" key="2">
    <citation type="submission" date="2013-04" db="EMBL/GenBank/DDBJ databases">
        <title>The Genome Sequence of Bilophila wadsworthia 3_1_6.</title>
        <authorList>
            <consortium name="The Broad Institute Genomics Platform"/>
            <person name="Earl A."/>
            <person name="Ward D."/>
            <person name="Feldgarden M."/>
            <person name="Gevers D."/>
            <person name="Sibley C."/>
            <person name="Strauss J."/>
            <person name="Allen-Vercoe E."/>
            <person name="Walker B."/>
            <person name="Young S."/>
            <person name="Zeng Q."/>
            <person name="Gargeya S."/>
            <person name="Fitzgerald M."/>
            <person name="Haas B."/>
            <person name="Abouelleil A."/>
            <person name="Allen A.W."/>
            <person name="Alvarado L."/>
            <person name="Arachchi H.M."/>
            <person name="Berlin A.M."/>
            <person name="Chapman S.B."/>
            <person name="Gainer-Dewar J."/>
            <person name="Goldberg J."/>
            <person name="Griggs A."/>
            <person name="Gujja S."/>
            <person name="Hansen M."/>
            <person name="Howarth C."/>
            <person name="Imamovic A."/>
            <person name="Ireland A."/>
            <person name="Larimer J."/>
            <person name="McCowan C."/>
            <person name="Murphy C."/>
            <person name="Pearson M."/>
            <person name="Poon T.W."/>
            <person name="Priest M."/>
            <person name="Roberts A."/>
            <person name="Saif S."/>
            <person name="Shea T."/>
            <person name="Sisk P."/>
            <person name="Sykes S."/>
            <person name="Wortman J."/>
            <person name="Nusbaum C."/>
            <person name="Birren B."/>
        </authorList>
    </citation>
    <scope>NUCLEOTIDE SEQUENCE [LARGE SCALE GENOMIC DNA]</scope>
    <source>
        <strain evidence="3 4">3_1_6</strain>
    </source>
</reference>
<dbReference type="Proteomes" id="UP000006034">
    <property type="component" value="Unassembled WGS sequence"/>
</dbReference>
<sequence>MGAPRKKSPDAGTAIRHFRHEAGLSQDGLADRMDVSPSYISMLESGKRYPSIEMLIRIALALNIKPGLMLDYIAERYLQRKES</sequence>
<dbReference type="GO" id="GO:0003700">
    <property type="term" value="F:DNA-binding transcription factor activity"/>
    <property type="evidence" value="ECO:0007669"/>
    <property type="project" value="TreeGrafter"/>
</dbReference>
<dbReference type="eggNOG" id="COG1476">
    <property type="taxonomic scope" value="Bacteria"/>
</dbReference>
<dbReference type="SUPFAM" id="SSF47413">
    <property type="entry name" value="lambda repressor-like DNA-binding domains"/>
    <property type="match status" value="1"/>
</dbReference>
<dbReference type="InterPro" id="IPR050807">
    <property type="entry name" value="TransReg_Diox_bact_type"/>
</dbReference>
<dbReference type="GO" id="GO:0005829">
    <property type="term" value="C:cytosol"/>
    <property type="evidence" value="ECO:0007669"/>
    <property type="project" value="TreeGrafter"/>
</dbReference>
<dbReference type="GO" id="GO:0003677">
    <property type="term" value="F:DNA binding"/>
    <property type="evidence" value="ECO:0007669"/>
    <property type="project" value="UniProtKB-KW"/>
</dbReference>
<dbReference type="HOGENOM" id="CLU_066192_29_0_7"/>
<evidence type="ECO:0000313" key="4">
    <source>
        <dbReference type="Proteomes" id="UP000006034"/>
    </source>
</evidence>
<dbReference type="InterPro" id="IPR001387">
    <property type="entry name" value="Cro/C1-type_HTH"/>
</dbReference>
<evidence type="ECO:0000256" key="1">
    <source>
        <dbReference type="ARBA" id="ARBA00023125"/>
    </source>
</evidence>
<organism evidence="3 4">
    <name type="scientific">Bilophila wadsworthia (strain 3_1_6)</name>
    <dbReference type="NCBI Taxonomy" id="563192"/>
    <lineage>
        <taxon>Bacteria</taxon>
        <taxon>Pseudomonadati</taxon>
        <taxon>Thermodesulfobacteriota</taxon>
        <taxon>Desulfovibrionia</taxon>
        <taxon>Desulfovibrionales</taxon>
        <taxon>Desulfovibrionaceae</taxon>
        <taxon>Bilophila</taxon>
    </lineage>
</organism>
<dbReference type="STRING" id="563192.HMPREF0179_05251"/>
<name>S2LKG7_BILW3</name>
<dbReference type="InterPro" id="IPR010982">
    <property type="entry name" value="Lambda_DNA-bd_dom_sf"/>
</dbReference>
<dbReference type="EMBL" id="ADCP02000002">
    <property type="protein sequence ID" value="EPC05729.1"/>
    <property type="molecule type" value="Genomic_DNA"/>
</dbReference>
<dbReference type="Pfam" id="PF01381">
    <property type="entry name" value="HTH_3"/>
    <property type="match status" value="1"/>
</dbReference>
<dbReference type="AlphaFoldDB" id="S2LKG7"/>
<dbReference type="GeneID" id="78086861"/>
<evidence type="ECO:0000259" key="2">
    <source>
        <dbReference type="PROSITE" id="PS50943"/>
    </source>
</evidence>
<feature type="domain" description="HTH cro/C1-type" evidence="2">
    <location>
        <begin position="15"/>
        <end position="69"/>
    </location>
</feature>
<reference evidence="3 4" key="1">
    <citation type="submission" date="2010-10" db="EMBL/GenBank/DDBJ databases">
        <authorList>
            <consortium name="The Broad Institute Genome Sequencing Platform"/>
            <person name="Ward D."/>
            <person name="Earl A."/>
            <person name="Feldgarden M."/>
            <person name="Young S.K."/>
            <person name="Gargeya S."/>
            <person name="Zeng Q."/>
            <person name="Alvarado L."/>
            <person name="Berlin A."/>
            <person name="Bochicchio J."/>
            <person name="Chapman S.B."/>
            <person name="Chen Z."/>
            <person name="Freedman E."/>
            <person name="Gellesch M."/>
            <person name="Goldberg J."/>
            <person name="Griggs A."/>
            <person name="Gujja S."/>
            <person name="Heilman E."/>
            <person name="Heiman D."/>
            <person name="Howarth C."/>
            <person name="Mehta T."/>
            <person name="Neiman D."/>
            <person name="Pearson M."/>
            <person name="Roberts A."/>
            <person name="Saif S."/>
            <person name="Shea T."/>
            <person name="Shenoy N."/>
            <person name="Sisk P."/>
            <person name="Stolte C."/>
            <person name="Sykes S."/>
            <person name="White J."/>
            <person name="Yandava C."/>
            <person name="Allen-Vercoe E."/>
            <person name="Sibley C."/>
            <person name="Ambrose C.E."/>
            <person name="Strauss J."/>
            <person name="Daigneault M."/>
            <person name="Haas B."/>
            <person name="Nusbaum C."/>
            <person name="Birren B."/>
        </authorList>
    </citation>
    <scope>NUCLEOTIDE SEQUENCE [LARGE SCALE GENOMIC DNA]</scope>
    <source>
        <strain evidence="3 4">3_1_6</strain>
    </source>
</reference>
<dbReference type="Gene3D" id="1.10.260.40">
    <property type="entry name" value="lambda repressor-like DNA-binding domains"/>
    <property type="match status" value="1"/>
</dbReference>
<dbReference type="PANTHER" id="PTHR46797:SF1">
    <property type="entry name" value="METHYLPHOSPHONATE SYNTHASE"/>
    <property type="match status" value="1"/>
</dbReference>
<accession>S2LKG7</accession>
<keyword evidence="4" id="KW-1185">Reference proteome</keyword>
<dbReference type="PROSITE" id="PS50943">
    <property type="entry name" value="HTH_CROC1"/>
    <property type="match status" value="1"/>
</dbReference>
<dbReference type="OrthoDB" id="9815697at2"/>
<evidence type="ECO:0000313" key="3">
    <source>
        <dbReference type="EMBL" id="EPC05729.1"/>
    </source>
</evidence>
<protein>
    <recommendedName>
        <fullName evidence="2">HTH cro/C1-type domain-containing protein</fullName>
    </recommendedName>
</protein>
<dbReference type="RefSeq" id="WP_016360880.1">
    <property type="nucleotide sequence ID" value="NZ_KE150239.1"/>
</dbReference>
<gene>
    <name evidence="3" type="ORF">HMPREF0179_05251</name>
</gene>
<comment type="caution">
    <text evidence="3">The sequence shown here is derived from an EMBL/GenBank/DDBJ whole genome shotgun (WGS) entry which is preliminary data.</text>
</comment>
<dbReference type="SMART" id="SM00530">
    <property type="entry name" value="HTH_XRE"/>
    <property type="match status" value="1"/>
</dbReference>
<proteinExistence type="predicted"/>
<dbReference type="PANTHER" id="PTHR46797">
    <property type="entry name" value="HTH-TYPE TRANSCRIPTIONAL REGULATOR"/>
    <property type="match status" value="1"/>
</dbReference>
<keyword evidence="1" id="KW-0238">DNA-binding</keyword>
<dbReference type="CDD" id="cd00093">
    <property type="entry name" value="HTH_XRE"/>
    <property type="match status" value="1"/>
</dbReference>